<feature type="compositionally biased region" description="Polar residues" evidence="1">
    <location>
        <begin position="1"/>
        <end position="20"/>
    </location>
</feature>
<protein>
    <submittedName>
        <fullName evidence="2">Uncharacterized protein</fullName>
    </submittedName>
</protein>
<keyword evidence="3" id="KW-1185">Reference proteome</keyword>
<dbReference type="AlphaFoldDB" id="A0AAV4YF84"/>
<proteinExistence type="predicted"/>
<accession>A0AAV4YF84</accession>
<feature type="region of interest" description="Disordered" evidence="1">
    <location>
        <begin position="1"/>
        <end position="54"/>
    </location>
</feature>
<sequence length="181" mass="20316">MNNVWAEKNSINKPRSSSASCVMHAKRRDPFDDLQGSEGHYQSQTVPKTQRSDQPFGNRNIKYIMLYELWARRRLVRNGLIYTQMSILKESSFKNLMLCGENPVASRAKVNAFGKSEIFPSSAGTTLFERAIVAEAEISQQHWRGNDGCTLEGGNFLQLATVKSSAGIARSRNEGGTYRCF</sequence>
<dbReference type="Proteomes" id="UP001054945">
    <property type="component" value="Unassembled WGS sequence"/>
</dbReference>
<dbReference type="EMBL" id="BPLR01019165">
    <property type="protein sequence ID" value="GIZ04914.1"/>
    <property type="molecule type" value="Genomic_DNA"/>
</dbReference>
<reference evidence="2 3" key="1">
    <citation type="submission" date="2021-06" db="EMBL/GenBank/DDBJ databases">
        <title>Caerostris extrusa draft genome.</title>
        <authorList>
            <person name="Kono N."/>
            <person name="Arakawa K."/>
        </authorList>
    </citation>
    <scope>NUCLEOTIDE SEQUENCE [LARGE SCALE GENOMIC DNA]</scope>
</reference>
<gene>
    <name evidence="2" type="ORF">CEXT_757681</name>
</gene>
<name>A0AAV4YF84_CAEEX</name>
<organism evidence="2 3">
    <name type="scientific">Caerostris extrusa</name>
    <name type="common">Bark spider</name>
    <name type="synonym">Caerostris bankana</name>
    <dbReference type="NCBI Taxonomy" id="172846"/>
    <lineage>
        <taxon>Eukaryota</taxon>
        <taxon>Metazoa</taxon>
        <taxon>Ecdysozoa</taxon>
        <taxon>Arthropoda</taxon>
        <taxon>Chelicerata</taxon>
        <taxon>Arachnida</taxon>
        <taxon>Araneae</taxon>
        <taxon>Araneomorphae</taxon>
        <taxon>Entelegynae</taxon>
        <taxon>Araneoidea</taxon>
        <taxon>Araneidae</taxon>
        <taxon>Caerostris</taxon>
    </lineage>
</organism>
<comment type="caution">
    <text evidence="2">The sequence shown here is derived from an EMBL/GenBank/DDBJ whole genome shotgun (WGS) entry which is preliminary data.</text>
</comment>
<evidence type="ECO:0000256" key="1">
    <source>
        <dbReference type="SAM" id="MobiDB-lite"/>
    </source>
</evidence>
<feature type="compositionally biased region" description="Polar residues" evidence="1">
    <location>
        <begin position="40"/>
        <end position="54"/>
    </location>
</feature>
<evidence type="ECO:0000313" key="3">
    <source>
        <dbReference type="Proteomes" id="UP001054945"/>
    </source>
</evidence>
<evidence type="ECO:0000313" key="2">
    <source>
        <dbReference type="EMBL" id="GIZ04914.1"/>
    </source>
</evidence>